<dbReference type="Pfam" id="PF11356">
    <property type="entry name" value="T2SSC"/>
    <property type="match status" value="1"/>
</dbReference>
<accession>A0A7X6DQD8</accession>
<evidence type="ECO:0000256" key="1">
    <source>
        <dbReference type="ARBA" id="ARBA00004533"/>
    </source>
</evidence>
<protein>
    <recommendedName>
        <fullName evidence="11">Type II secretion system protein GspC N-terminal domain-containing protein</fullName>
    </recommendedName>
</protein>
<gene>
    <name evidence="12" type="ORF">MNODULE_11690</name>
</gene>
<evidence type="ECO:0000259" key="11">
    <source>
        <dbReference type="Pfam" id="PF11356"/>
    </source>
</evidence>
<keyword evidence="13" id="KW-1185">Reference proteome</keyword>
<keyword evidence="4" id="KW-0997">Cell inner membrane</keyword>
<evidence type="ECO:0000313" key="12">
    <source>
        <dbReference type="EMBL" id="NKE71402.1"/>
    </source>
</evidence>
<feature type="domain" description="Type II secretion system protein GspC N-terminal" evidence="11">
    <location>
        <begin position="58"/>
        <end position="160"/>
    </location>
</feature>
<proteinExistence type="predicted"/>
<evidence type="ECO:0000256" key="7">
    <source>
        <dbReference type="ARBA" id="ARBA00022989"/>
    </source>
</evidence>
<keyword evidence="3" id="KW-1003">Cell membrane</keyword>
<evidence type="ECO:0000256" key="10">
    <source>
        <dbReference type="SAM" id="Phobius"/>
    </source>
</evidence>
<comment type="caution">
    <text evidence="12">The sequence shown here is derived from an EMBL/GenBank/DDBJ whole genome shotgun (WGS) entry which is preliminary data.</text>
</comment>
<evidence type="ECO:0000256" key="9">
    <source>
        <dbReference type="SAM" id="MobiDB-lite"/>
    </source>
</evidence>
<dbReference type="EMBL" id="VTOW01000002">
    <property type="protein sequence ID" value="NKE71402.1"/>
    <property type="molecule type" value="Genomic_DNA"/>
</dbReference>
<evidence type="ECO:0000256" key="4">
    <source>
        <dbReference type="ARBA" id="ARBA00022519"/>
    </source>
</evidence>
<dbReference type="GO" id="GO:0015031">
    <property type="term" value="P:protein transport"/>
    <property type="evidence" value="ECO:0007669"/>
    <property type="project" value="UniProtKB-KW"/>
</dbReference>
<evidence type="ECO:0000313" key="13">
    <source>
        <dbReference type="Proteomes" id="UP000534783"/>
    </source>
</evidence>
<dbReference type="SUPFAM" id="SSF50156">
    <property type="entry name" value="PDZ domain-like"/>
    <property type="match status" value="1"/>
</dbReference>
<dbReference type="GO" id="GO:0005886">
    <property type="term" value="C:plasma membrane"/>
    <property type="evidence" value="ECO:0007669"/>
    <property type="project" value="UniProtKB-SubCell"/>
</dbReference>
<keyword evidence="5 10" id="KW-0812">Transmembrane</keyword>
<evidence type="ECO:0000256" key="3">
    <source>
        <dbReference type="ARBA" id="ARBA00022475"/>
    </source>
</evidence>
<dbReference type="Gene3D" id="2.30.30.830">
    <property type="match status" value="1"/>
</dbReference>
<dbReference type="InterPro" id="IPR036034">
    <property type="entry name" value="PDZ_sf"/>
</dbReference>
<reference evidence="12 13" key="1">
    <citation type="journal article" date="2020" name="Nature">
        <title>Bacterial chemolithoautotrophy via manganese oxidation.</title>
        <authorList>
            <person name="Yu H."/>
            <person name="Leadbetter J.R."/>
        </authorList>
    </citation>
    <scope>NUCLEOTIDE SEQUENCE [LARGE SCALE GENOMIC DNA]</scope>
    <source>
        <strain evidence="12 13">Mn-1</strain>
    </source>
</reference>
<dbReference type="Proteomes" id="UP000534783">
    <property type="component" value="Unassembled WGS sequence"/>
</dbReference>
<name>A0A7X6DQD8_9BACT</name>
<dbReference type="RefSeq" id="WP_168060004.1">
    <property type="nucleotide sequence ID" value="NZ_VTOW01000002.1"/>
</dbReference>
<sequence>MFKSYFWVLHLAMIAAGAYFIADMANVAIGSRLEASIAPRSAGNPGGVPAAASKGTFRDYNAIVEGNIFNSKMRGKQPEVAGPNADPSFPAMSAPRVPLNQTLLGTMVGSDEESYAVIEDIKTREQLLYRIGDVVGEDGRIAKISRNKVVILRGGEEEILEVSLFPEENKPGPRAAPTVLTPNAPSTPGANIRQAGKNSWVVDRREIENAVNNLPQLLTKARIVPNFSEGKPDGFRIFAITEDSLYAKIGLQNGDVLHRVNGIEVKDPQNFLKVFEQLKDENAINVDLVRNNQRETFSYEVR</sequence>
<dbReference type="AlphaFoldDB" id="A0A7X6DQD8"/>
<dbReference type="InterPro" id="IPR024961">
    <property type="entry name" value="T2SS_GspC_N"/>
</dbReference>
<dbReference type="NCBIfam" id="NF041515">
    <property type="entry name" value="GspC_delta"/>
    <property type="match status" value="1"/>
</dbReference>
<keyword evidence="2" id="KW-0813">Transport</keyword>
<feature type="compositionally biased region" description="Polar residues" evidence="9">
    <location>
        <begin position="180"/>
        <end position="189"/>
    </location>
</feature>
<evidence type="ECO:0000256" key="8">
    <source>
        <dbReference type="ARBA" id="ARBA00023136"/>
    </source>
</evidence>
<comment type="subcellular location">
    <subcellularLocation>
        <location evidence="1">Cell inner membrane</location>
    </subcellularLocation>
</comment>
<dbReference type="Gene3D" id="2.30.42.10">
    <property type="match status" value="1"/>
</dbReference>
<evidence type="ECO:0000256" key="6">
    <source>
        <dbReference type="ARBA" id="ARBA00022927"/>
    </source>
</evidence>
<keyword evidence="8 10" id="KW-0472">Membrane</keyword>
<keyword evidence="7 10" id="KW-1133">Transmembrane helix</keyword>
<feature type="region of interest" description="Disordered" evidence="9">
    <location>
        <begin position="170"/>
        <end position="189"/>
    </location>
</feature>
<evidence type="ECO:0000256" key="2">
    <source>
        <dbReference type="ARBA" id="ARBA00022448"/>
    </source>
</evidence>
<organism evidence="12 13">
    <name type="scientific">Candidatus Manganitrophus noduliformans</name>
    <dbReference type="NCBI Taxonomy" id="2606439"/>
    <lineage>
        <taxon>Bacteria</taxon>
        <taxon>Pseudomonadati</taxon>
        <taxon>Nitrospirota</taxon>
        <taxon>Nitrospiria</taxon>
        <taxon>Candidatus Troglogloeales</taxon>
        <taxon>Candidatus Manganitrophaceae</taxon>
        <taxon>Candidatus Manganitrophus</taxon>
    </lineage>
</organism>
<evidence type="ECO:0000256" key="5">
    <source>
        <dbReference type="ARBA" id="ARBA00022692"/>
    </source>
</evidence>
<feature type="transmembrane region" description="Helical" evidence="10">
    <location>
        <begin position="6"/>
        <end position="22"/>
    </location>
</feature>
<keyword evidence="6" id="KW-0653">Protein transport</keyword>